<dbReference type="eggNOG" id="COG4946">
    <property type="taxonomic scope" value="Bacteria"/>
</dbReference>
<dbReference type="KEGG" id="hhy:Halhy_3656"/>
<protein>
    <submittedName>
        <fullName evidence="1">Uncharacterized protein</fullName>
    </submittedName>
</protein>
<keyword evidence="2" id="KW-1185">Reference proteome</keyword>
<reference evidence="1 2" key="1">
    <citation type="journal article" date="2011" name="Stand. Genomic Sci.">
        <title>Complete genome sequence of Haliscomenobacter hydrossis type strain (O).</title>
        <authorList>
            <consortium name="US DOE Joint Genome Institute (JGI-PGF)"/>
            <person name="Daligault H."/>
            <person name="Lapidus A."/>
            <person name="Zeytun A."/>
            <person name="Nolan M."/>
            <person name="Lucas S."/>
            <person name="Del Rio T.G."/>
            <person name="Tice H."/>
            <person name="Cheng J.F."/>
            <person name="Tapia R."/>
            <person name="Han C."/>
            <person name="Goodwin L."/>
            <person name="Pitluck S."/>
            <person name="Liolios K."/>
            <person name="Pagani I."/>
            <person name="Ivanova N."/>
            <person name="Huntemann M."/>
            <person name="Mavromatis K."/>
            <person name="Mikhailova N."/>
            <person name="Pati A."/>
            <person name="Chen A."/>
            <person name="Palaniappan K."/>
            <person name="Land M."/>
            <person name="Hauser L."/>
            <person name="Brambilla E.M."/>
            <person name="Rohde M."/>
            <person name="Verbarg S."/>
            <person name="Goker M."/>
            <person name="Bristow J."/>
            <person name="Eisen J.A."/>
            <person name="Markowitz V."/>
            <person name="Hugenholtz P."/>
            <person name="Kyrpides N.C."/>
            <person name="Klenk H.P."/>
            <person name="Woyke T."/>
        </authorList>
    </citation>
    <scope>NUCLEOTIDE SEQUENCE [LARGE SCALE GENOMIC DNA]</scope>
    <source>
        <strain evidence="2">ATCC 27775 / DSM 1100 / LMG 10767 / O</strain>
    </source>
</reference>
<proteinExistence type="predicted"/>
<dbReference type="EMBL" id="CP002691">
    <property type="protein sequence ID" value="AEE51508.1"/>
    <property type="molecule type" value="Genomic_DNA"/>
</dbReference>
<accession>F4KYW6</accession>
<evidence type="ECO:0000313" key="2">
    <source>
        <dbReference type="Proteomes" id="UP000008461"/>
    </source>
</evidence>
<evidence type="ECO:0000313" key="1">
    <source>
        <dbReference type="EMBL" id="AEE51508.1"/>
    </source>
</evidence>
<reference key="2">
    <citation type="submission" date="2011-04" db="EMBL/GenBank/DDBJ databases">
        <title>Complete sequence of chromosome of Haliscomenobacter hydrossis DSM 1100.</title>
        <authorList>
            <consortium name="US DOE Joint Genome Institute (JGI-PGF)"/>
            <person name="Lucas S."/>
            <person name="Han J."/>
            <person name="Lapidus A."/>
            <person name="Bruce D."/>
            <person name="Goodwin L."/>
            <person name="Pitluck S."/>
            <person name="Peters L."/>
            <person name="Kyrpides N."/>
            <person name="Mavromatis K."/>
            <person name="Ivanova N."/>
            <person name="Ovchinnikova G."/>
            <person name="Pagani I."/>
            <person name="Daligault H."/>
            <person name="Detter J.C."/>
            <person name="Han C."/>
            <person name="Land M."/>
            <person name="Hauser L."/>
            <person name="Markowitz V."/>
            <person name="Cheng J.-F."/>
            <person name="Hugenholtz P."/>
            <person name="Woyke T."/>
            <person name="Wu D."/>
            <person name="Verbarg S."/>
            <person name="Frueling A."/>
            <person name="Brambilla E."/>
            <person name="Klenk H.-P."/>
            <person name="Eisen J.A."/>
        </authorList>
    </citation>
    <scope>NUCLEOTIDE SEQUENCE</scope>
    <source>
        <strain>DSM 1100</strain>
    </source>
</reference>
<gene>
    <name evidence="1" type="ordered locus">Halhy_3656</name>
</gene>
<sequence length="478" mass="54758">MLISQTRFSSFIFVLLLILVGSHSIQAQGPIQIKGVFPQMAIVSDHKDRSEAGIGAVIPWANKLWAVGYVAHIRGSGLGLYEISADMTSRRHPASYTGTYANRHIHNESDQAFIGPYAIDTLGRVRIIEDLKRHRLTGTMQHLFHPDSMVYFLTMEGLLFETNVYTLKSKQLADLVNELEIPKSAQVHFKSAFTQDGRVVVANNSYYEEDFLGKRAAGRLAEWDGKKWTILDRNPYVEVAGKNWSDKTYGNAIYATGWDQGSVILKFYKAGTWKTYRLPKASYAFDHAWNTEWMRIREAQTERYLMDIHGIFYEMPTITYGGNILAIRPISNHLRMVPDFCYWRGMLVLTGDQVDRSTGQPQSNLWFGNIDELWQMGKPTGWGAPWWEKEVKKAETSDPFLMTGFDKKVVHITQDSDQEVEFKIEIDFKGTGDWHTYQTIKVPAKGYVHHEFPTGFSCHWVRVTVNKACKTTVYFVYS</sequence>
<dbReference type="Proteomes" id="UP000008461">
    <property type="component" value="Chromosome"/>
</dbReference>
<dbReference type="AlphaFoldDB" id="F4KYW6"/>
<dbReference type="HOGENOM" id="CLU_569463_0_0_10"/>
<organism evidence="1 2">
    <name type="scientific">Haliscomenobacter hydrossis (strain ATCC 27775 / DSM 1100 / LMG 10767 / O)</name>
    <dbReference type="NCBI Taxonomy" id="760192"/>
    <lineage>
        <taxon>Bacteria</taxon>
        <taxon>Pseudomonadati</taxon>
        <taxon>Bacteroidota</taxon>
        <taxon>Saprospiria</taxon>
        <taxon>Saprospirales</taxon>
        <taxon>Haliscomenobacteraceae</taxon>
        <taxon>Haliscomenobacter</taxon>
    </lineage>
</organism>
<dbReference type="STRING" id="760192.Halhy_3656"/>
<dbReference type="RefSeq" id="WP_013766047.1">
    <property type="nucleotide sequence ID" value="NC_015510.1"/>
</dbReference>
<name>F4KYW6_HALH1</name>